<organism evidence="2 3">
    <name type="scientific">Apiospora arundinis</name>
    <dbReference type="NCBI Taxonomy" id="335852"/>
    <lineage>
        <taxon>Eukaryota</taxon>
        <taxon>Fungi</taxon>
        <taxon>Dikarya</taxon>
        <taxon>Ascomycota</taxon>
        <taxon>Pezizomycotina</taxon>
        <taxon>Sordariomycetes</taxon>
        <taxon>Xylariomycetidae</taxon>
        <taxon>Amphisphaeriales</taxon>
        <taxon>Apiosporaceae</taxon>
        <taxon>Apiospora</taxon>
    </lineage>
</organism>
<name>A0ABR2HK21_9PEZI</name>
<feature type="compositionally biased region" description="Acidic residues" evidence="1">
    <location>
        <begin position="279"/>
        <end position="292"/>
    </location>
</feature>
<protein>
    <submittedName>
        <fullName evidence="2">Uncharacterized protein</fullName>
    </submittedName>
</protein>
<accession>A0ABR2HK21</accession>
<feature type="compositionally biased region" description="Acidic residues" evidence="1">
    <location>
        <begin position="384"/>
        <end position="396"/>
    </location>
</feature>
<feature type="region of interest" description="Disordered" evidence="1">
    <location>
        <begin position="125"/>
        <end position="147"/>
    </location>
</feature>
<dbReference type="EMBL" id="JAPCWZ010000010">
    <property type="protein sequence ID" value="KAK8848528.1"/>
    <property type="molecule type" value="Genomic_DNA"/>
</dbReference>
<comment type="caution">
    <text evidence="2">The sequence shown here is derived from an EMBL/GenBank/DDBJ whole genome shotgun (WGS) entry which is preliminary data.</text>
</comment>
<evidence type="ECO:0000313" key="3">
    <source>
        <dbReference type="Proteomes" id="UP001390339"/>
    </source>
</evidence>
<reference evidence="2 3" key="1">
    <citation type="journal article" date="2024" name="IMA Fungus">
        <title>Apiospora arundinis, a panoply of carbohydrate-active enzymes and secondary metabolites.</title>
        <authorList>
            <person name="Sorensen T."/>
            <person name="Petersen C."/>
            <person name="Muurmann A.T."/>
            <person name="Christiansen J.V."/>
            <person name="Brundto M.L."/>
            <person name="Overgaard C.K."/>
            <person name="Boysen A.T."/>
            <person name="Wollenberg R.D."/>
            <person name="Larsen T.O."/>
            <person name="Sorensen J.L."/>
            <person name="Nielsen K.L."/>
            <person name="Sondergaard T.E."/>
        </authorList>
    </citation>
    <scope>NUCLEOTIDE SEQUENCE [LARGE SCALE GENOMIC DNA]</scope>
    <source>
        <strain evidence="2 3">AAU 773</strain>
    </source>
</reference>
<feature type="compositionally biased region" description="Basic and acidic residues" evidence="1">
    <location>
        <begin position="361"/>
        <end position="375"/>
    </location>
</feature>
<keyword evidence="3" id="KW-1185">Reference proteome</keyword>
<proteinExistence type="predicted"/>
<feature type="region of interest" description="Disordered" evidence="1">
    <location>
        <begin position="361"/>
        <end position="396"/>
    </location>
</feature>
<evidence type="ECO:0000256" key="1">
    <source>
        <dbReference type="SAM" id="MobiDB-lite"/>
    </source>
</evidence>
<dbReference type="Proteomes" id="UP001390339">
    <property type="component" value="Unassembled WGS sequence"/>
</dbReference>
<gene>
    <name evidence="2" type="ORF">PGQ11_015008</name>
</gene>
<feature type="region of interest" description="Disordered" evidence="1">
    <location>
        <begin position="265"/>
        <end position="292"/>
    </location>
</feature>
<sequence length="396" mass="43868">MQSESENNNTIPTADNKDLGMLDQENVGECEKRCKRPCMDIATDRETTEMAMDSCDMLGVEYIGMCVPTAPYGVIDTESDTFFMEGQDSAWQMDGIAMGLGTVADVPLDPVAPDQFHPHTVPYFAPAHQHGQDGNNNQEEEPHRPREPFAAVNYPGPMVQNDGSHSWLDDLPATLDFLASRAAAQPGPVDHEQWASPGILPMGMSSEDLIYMSQEDMDSIMDFAETSPVHMSHFGLALVTPPTSEEDDDGDIPFADVPIFSIETEEESHDQYQCPTSPPEEENEDDDGNEWDETYKGIPLETRNMSFCTLLVLNPSFADLVTMQWPEVLDMCGTQMRCGAVFAAFPTIRGLATMFNLRLASDKDDEQRQEAKQEGDDYTPAADADIEDNDVDTPRV</sequence>
<evidence type="ECO:0000313" key="2">
    <source>
        <dbReference type="EMBL" id="KAK8848528.1"/>
    </source>
</evidence>